<dbReference type="Proteomes" id="UP000242664">
    <property type="component" value="Unassembled WGS sequence"/>
</dbReference>
<evidence type="ECO:0000313" key="2">
    <source>
        <dbReference type="Proteomes" id="UP000242664"/>
    </source>
</evidence>
<accession>A0ABM9WSZ1</accession>
<reference evidence="2" key="1">
    <citation type="submission" date="2006-10" db="EMBL/GenBank/DDBJ databases">
        <authorList>
            <person name="Heidelberg J."/>
            <person name="Sebastian Y."/>
        </authorList>
    </citation>
    <scope>NUCLEOTIDE SEQUENCE [LARGE SCALE GENOMIC DNA]</scope>
    <source>
        <strain evidence="2">EX25</strain>
    </source>
</reference>
<name>A0ABM9WSZ1_VIBAE</name>
<proteinExistence type="predicted"/>
<dbReference type="EMBL" id="DS267834">
    <property type="protein sequence ID" value="EDN56501.1"/>
    <property type="molecule type" value="Genomic_DNA"/>
</dbReference>
<sequence length="46" mass="5351">MKRAPFNLEVVDLYHFKAPNCSNGEHLSKHLLLFFNKIHITVDLVT</sequence>
<gene>
    <name evidence="1" type="ORF">VEx25_A0532</name>
</gene>
<organism evidence="1 2">
    <name type="scientific">Vibrio antiquarius (strain Ex25)</name>
    <dbReference type="NCBI Taxonomy" id="150340"/>
    <lineage>
        <taxon>Bacteria</taxon>
        <taxon>Pseudomonadati</taxon>
        <taxon>Pseudomonadota</taxon>
        <taxon>Gammaproteobacteria</taxon>
        <taxon>Vibrionales</taxon>
        <taxon>Vibrionaceae</taxon>
        <taxon>Vibrio</taxon>
        <taxon>Vibrio diabolicus subgroup</taxon>
    </lineage>
</organism>
<protein>
    <submittedName>
        <fullName evidence="1">Uncharacterized protein</fullName>
    </submittedName>
</protein>
<evidence type="ECO:0000313" key="1">
    <source>
        <dbReference type="EMBL" id="EDN56501.1"/>
    </source>
</evidence>
<keyword evidence="2" id="KW-1185">Reference proteome</keyword>